<evidence type="ECO:0000313" key="2">
    <source>
        <dbReference type="Proteomes" id="UP001371456"/>
    </source>
</evidence>
<protein>
    <submittedName>
        <fullName evidence="1">Uncharacterized protein</fullName>
    </submittedName>
</protein>
<evidence type="ECO:0000313" key="1">
    <source>
        <dbReference type="EMBL" id="KAK6773928.1"/>
    </source>
</evidence>
<dbReference type="EMBL" id="JBANQN010000012">
    <property type="protein sequence ID" value="KAK6773928.1"/>
    <property type="molecule type" value="Genomic_DNA"/>
</dbReference>
<keyword evidence="2" id="KW-1185">Reference proteome</keyword>
<sequence>MSFCSSLLEARFPLLMYQELLPRVCRRVLYLMSEKVRTIGLRGPVEKFPNLPSILVRCVGVDITPKNDLKGNNLLDEYDMFILTEIIRVPKNRLWPIDAMMWSMGVSEEDGYEEEADMQQAIEASLRKAHL</sequence>
<dbReference type="Proteomes" id="UP001371456">
    <property type="component" value="Unassembled WGS sequence"/>
</dbReference>
<proteinExistence type="predicted"/>
<dbReference type="AlphaFoldDB" id="A0AAN8SR71"/>
<gene>
    <name evidence="1" type="ORF">RDI58_029167</name>
</gene>
<name>A0AAN8SR71_SOLBU</name>
<accession>A0AAN8SR71</accession>
<organism evidence="1 2">
    <name type="scientific">Solanum bulbocastanum</name>
    <name type="common">Wild potato</name>
    <dbReference type="NCBI Taxonomy" id="147425"/>
    <lineage>
        <taxon>Eukaryota</taxon>
        <taxon>Viridiplantae</taxon>
        <taxon>Streptophyta</taxon>
        <taxon>Embryophyta</taxon>
        <taxon>Tracheophyta</taxon>
        <taxon>Spermatophyta</taxon>
        <taxon>Magnoliopsida</taxon>
        <taxon>eudicotyledons</taxon>
        <taxon>Gunneridae</taxon>
        <taxon>Pentapetalae</taxon>
        <taxon>asterids</taxon>
        <taxon>lamiids</taxon>
        <taxon>Solanales</taxon>
        <taxon>Solanaceae</taxon>
        <taxon>Solanoideae</taxon>
        <taxon>Solaneae</taxon>
        <taxon>Solanum</taxon>
    </lineage>
</organism>
<reference evidence="1 2" key="1">
    <citation type="submission" date="2024-02" db="EMBL/GenBank/DDBJ databases">
        <title>de novo genome assembly of Solanum bulbocastanum strain 11H21.</title>
        <authorList>
            <person name="Hosaka A.J."/>
        </authorList>
    </citation>
    <scope>NUCLEOTIDE SEQUENCE [LARGE SCALE GENOMIC DNA]</scope>
    <source>
        <tissue evidence="1">Young leaves</tissue>
    </source>
</reference>
<comment type="caution">
    <text evidence="1">The sequence shown here is derived from an EMBL/GenBank/DDBJ whole genome shotgun (WGS) entry which is preliminary data.</text>
</comment>